<evidence type="ECO:0000313" key="2">
    <source>
        <dbReference type="EMBL" id="KAK1735946.1"/>
    </source>
</evidence>
<keyword evidence="1" id="KW-1133">Transmembrane helix</keyword>
<gene>
    <name evidence="2" type="ORF">QTG54_013393</name>
</gene>
<dbReference type="Proteomes" id="UP001224775">
    <property type="component" value="Unassembled WGS sequence"/>
</dbReference>
<accession>A0AAD8XZ44</accession>
<dbReference type="EMBL" id="JATAAI010000031">
    <property type="protein sequence ID" value="KAK1735946.1"/>
    <property type="molecule type" value="Genomic_DNA"/>
</dbReference>
<keyword evidence="1" id="KW-0812">Transmembrane</keyword>
<proteinExistence type="predicted"/>
<dbReference type="GO" id="GO:0016020">
    <property type="term" value="C:membrane"/>
    <property type="evidence" value="ECO:0007669"/>
    <property type="project" value="InterPro"/>
</dbReference>
<dbReference type="GO" id="GO:0008146">
    <property type="term" value="F:sulfotransferase activity"/>
    <property type="evidence" value="ECO:0007669"/>
    <property type="project" value="InterPro"/>
</dbReference>
<dbReference type="AlphaFoldDB" id="A0AAD8XZ44"/>
<keyword evidence="1" id="KW-0472">Membrane</keyword>
<feature type="transmembrane region" description="Helical" evidence="1">
    <location>
        <begin position="21"/>
        <end position="37"/>
    </location>
</feature>
<comment type="caution">
    <text evidence="2">The sequence shown here is derived from an EMBL/GenBank/DDBJ whole genome shotgun (WGS) entry which is preliminary data.</text>
</comment>
<protein>
    <recommendedName>
        <fullName evidence="4">Sulfotransferase domain-containing protein</fullName>
    </recommendedName>
</protein>
<evidence type="ECO:0000313" key="3">
    <source>
        <dbReference type="Proteomes" id="UP001224775"/>
    </source>
</evidence>
<sequence length="525" mass="60042">MTAATTTPPERRNTPQSLRHLLFVCWLLLILQIWFASESDEFLDPQQHHYYDGVMDLPREEVISRADDGMSESNYVQFGDGNVVATREDGGESVVEMETVDALSAAVVQSDEATMTDVQNYTQDVNESDDLSTDVQNHTKDVTTYMANQSDDDAYDCSIVWVRIPKTASTTIYESFMRPLATWFMNTHIGPNTCISQPGGCSLHWNTSLGGTNESTDNFETACMGASQGACFEFDNTTRTTNFGPPSEISEILRKRLLLIGQGKEDLRRQFDEDEMFVRRVADDRKVGVFSPSVNDHVGLHTSLINSVLPPKPLIFCAFREPKERLLSSFHHGIIYGADKPGQVQSCNLQKAGWVRGWRQRVATARRLAITSNTTIHYQTLLRYYLEKCKDASWNVYTQFLDPDTKDVSVALHNLEQYVIVGLQTNITETIQLWTNTTRRNCRHREDFDQFRLTLLSEPFRETYTEKREKVSIAVKNSVELVTPNFTLFDDDLKDMFNAYIKEDTIIYQRAKELYAEQLEMMLNY</sequence>
<reference evidence="2" key="1">
    <citation type="submission" date="2023-06" db="EMBL/GenBank/DDBJ databases">
        <title>Survivors Of The Sea: Transcriptome response of Skeletonema marinoi to long-term dormancy.</title>
        <authorList>
            <person name="Pinder M.I.M."/>
            <person name="Kourtchenko O."/>
            <person name="Robertson E.K."/>
            <person name="Larsson T."/>
            <person name="Maumus F."/>
            <person name="Osuna-Cruz C.M."/>
            <person name="Vancaester E."/>
            <person name="Stenow R."/>
            <person name="Vandepoele K."/>
            <person name="Ploug H."/>
            <person name="Bruchert V."/>
            <person name="Godhe A."/>
            <person name="Topel M."/>
        </authorList>
    </citation>
    <scope>NUCLEOTIDE SEQUENCE</scope>
    <source>
        <strain evidence="2">R05AC</strain>
    </source>
</reference>
<dbReference type="Pfam" id="PF03567">
    <property type="entry name" value="Sulfotransfer_2"/>
    <property type="match status" value="1"/>
</dbReference>
<evidence type="ECO:0000256" key="1">
    <source>
        <dbReference type="SAM" id="Phobius"/>
    </source>
</evidence>
<dbReference type="Gene3D" id="3.40.50.300">
    <property type="entry name" value="P-loop containing nucleotide triphosphate hydrolases"/>
    <property type="match status" value="1"/>
</dbReference>
<name>A0AAD8XZ44_9STRA</name>
<dbReference type="InterPro" id="IPR005331">
    <property type="entry name" value="Sulfotransferase"/>
</dbReference>
<evidence type="ECO:0008006" key="4">
    <source>
        <dbReference type="Google" id="ProtNLM"/>
    </source>
</evidence>
<organism evidence="2 3">
    <name type="scientific">Skeletonema marinoi</name>
    <dbReference type="NCBI Taxonomy" id="267567"/>
    <lineage>
        <taxon>Eukaryota</taxon>
        <taxon>Sar</taxon>
        <taxon>Stramenopiles</taxon>
        <taxon>Ochrophyta</taxon>
        <taxon>Bacillariophyta</taxon>
        <taxon>Coscinodiscophyceae</taxon>
        <taxon>Thalassiosirophycidae</taxon>
        <taxon>Thalassiosirales</taxon>
        <taxon>Skeletonemataceae</taxon>
        <taxon>Skeletonema</taxon>
        <taxon>Skeletonema marinoi-dohrnii complex</taxon>
    </lineage>
</organism>
<dbReference type="InterPro" id="IPR027417">
    <property type="entry name" value="P-loop_NTPase"/>
</dbReference>
<keyword evidence="3" id="KW-1185">Reference proteome</keyword>